<keyword evidence="2" id="KW-0238">DNA-binding</keyword>
<evidence type="ECO:0000256" key="3">
    <source>
        <dbReference type="ARBA" id="ARBA00023163"/>
    </source>
</evidence>
<proteinExistence type="predicted"/>
<sequence>APAVSASLSRLLQDARALLGRDQHAAGLILERATRLLEPAPKPPAPAIVAPGGLAGWQVARLTRHVEAGLGGPILQKELAAVARLSTGHFARSFKQSFGITAHAYVMQQRMARAKRLMLETEAPLCQIALLCGMADQPHFSRVFRRLEGSTPMAWRRLQRAARG</sequence>
<dbReference type="RefSeq" id="WP_076958703.1">
    <property type="nucleotide sequence ID" value="NZ_MLCO01000185.1"/>
</dbReference>
<dbReference type="GO" id="GO:0043565">
    <property type="term" value="F:sequence-specific DNA binding"/>
    <property type="evidence" value="ECO:0007669"/>
    <property type="project" value="InterPro"/>
</dbReference>
<evidence type="ECO:0000256" key="2">
    <source>
        <dbReference type="ARBA" id="ARBA00023125"/>
    </source>
</evidence>
<comment type="caution">
    <text evidence="5">The sequence shown here is derived from an EMBL/GenBank/DDBJ whole genome shotgun (WGS) entry which is preliminary data.</text>
</comment>
<dbReference type="Pfam" id="PF12833">
    <property type="entry name" value="HTH_18"/>
    <property type="match status" value="1"/>
</dbReference>
<name>A0A1V2GZ92_9PROT</name>
<dbReference type="Gene3D" id="1.10.10.60">
    <property type="entry name" value="Homeodomain-like"/>
    <property type="match status" value="2"/>
</dbReference>
<keyword evidence="1" id="KW-0805">Transcription regulation</keyword>
<protein>
    <recommendedName>
        <fullName evidence="4">HTH araC/xylS-type domain-containing protein</fullName>
    </recommendedName>
</protein>
<reference evidence="5 6" key="1">
    <citation type="submission" date="2016-10" db="EMBL/GenBank/DDBJ databases">
        <title>Draft Genome sequence of Roseomonas sp. strain M3.</title>
        <authorList>
            <person name="Subhash Y."/>
            <person name="Lee S."/>
        </authorList>
    </citation>
    <scope>NUCLEOTIDE SEQUENCE [LARGE SCALE GENOMIC DNA]</scope>
    <source>
        <strain evidence="5 6">M3</strain>
    </source>
</reference>
<dbReference type="SMART" id="SM00342">
    <property type="entry name" value="HTH_ARAC"/>
    <property type="match status" value="1"/>
</dbReference>
<dbReference type="InterPro" id="IPR018060">
    <property type="entry name" value="HTH_AraC"/>
</dbReference>
<dbReference type="PROSITE" id="PS01124">
    <property type="entry name" value="HTH_ARAC_FAMILY_2"/>
    <property type="match status" value="1"/>
</dbReference>
<dbReference type="PANTHER" id="PTHR46796:SF14">
    <property type="entry name" value="TRANSCRIPTIONAL REGULATORY PROTEIN"/>
    <property type="match status" value="1"/>
</dbReference>
<dbReference type="InterPro" id="IPR018062">
    <property type="entry name" value="HTH_AraC-typ_CS"/>
</dbReference>
<keyword evidence="3" id="KW-0804">Transcription</keyword>
<dbReference type="PROSITE" id="PS00041">
    <property type="entry name" value="HTH_ARAC_FAMILY_1"/>
    <property type="match status" value="1"/>
</dbReference>
<feature type="non-terminal residue" evidence="5">
    <location>
        <position position="1"/>
    </location>
</feature>
<organism evidence="5 6">
    <name type="scientific">Teichococcus deserti</name>
    <dbReference type="NCBI Taxonomy" id="1817963"/>
    <lineage>
        <taxon>Bacteria</taxon>
        <taxon>Pseudomonadati</taxon>
        <taxon>Pseudomonadota</taxon>
        <taxon>Alphaproteobacteria</taxon>
        <taxon>Acetobacterales</taxon>
        <taxon>Roseomonadaceae</taxon>
        <taxon>Roseomonas</taxon>
    </lineage>
</organism>
<dbReference type="EMBL" id="MLCO01000185">
    <property type="protein sequence ID" value="ONG50538.1"/>
    <property type="molecule type" value="Genomic_DNA"/>
</dbReference>
<dbReference type="GO" id="GO:0003700">
    <property type="term" value="F:DNA-binding transcription factor activity"/>
    <property type="evidence" value="ECO:0007669"/>
    <property type="project" value="InterPro"/>
</dbReference>
<dbReference type="Proteomes" id="UP000188879">
    <property type="component" value="Unassembled WGS sequence"/>
</dbReference>
<evidence type="ECO:0000313" key="5">
    <source>
        <dbReference type="EMBL" id="ONG50538.1"/>
    </source>
</evidence>
<accession>A0A1V2GZ92</accession>
<dbReference type="OrthoDB" id="110167at2"/>
<dbReference type="InterPro" id="IPR050204">
    <property type="entry name" value="AraC_XylS_family_regulators"/>
</dbReference>
<dbReference type="PANTHER" id="PTHR46796">
    <property type="entry name" value="HTH-TYPE TRANSCRIPTIONAL ACTIVATOR RHAS-RELATED"/>
    <property type="match status" value="1"/>
</dbReference>
<evidence type="ECO:0000259" key="4">
    <source>
        <dbReference type="PROSITE" id="PS01124"/>
    </source>
</evidence>
<dbReference type="SUPFAM" id="SSF46689">
    <property type="entry name" value="Homeodomain-like"/>
    <property type="match status" value="2"/>
</dbReference>
<evidence type="ECO:0000256" key="1">
    <source>
        <dbReference type="ARBA" id="ARBA00023015"/>
    </source>
</evidence>
<keyword evidence="6" id="KW-1185">Reference proteome</keyword>
<dbReference type="InterPro" id="IPR009057">
    <property type="entry name" value="Homeodomain-like_sf"/>
</dbReference>
<evidence type="ECO:0000313" key="6">
    <source>
        <dbReference type="Proteomes" id="UP000188879"/>
    </source>
</evidence>
<gene>
    <name evidence="5" type="ORF">BKE38_18020</name>
</gene>
<feature type="domain" description="HTH araC/xylS-type" evidence="4">
    <location>
        <begin position="60"/>
        <end position="158"/>
    </location>
</feature>
<dbReference type="AlphaFoldDB" id="A0A1V2GZ92"/>